<proteinExistence type="predicted"/>
<dbReference type="GO" id="GO:0015914">
    <property type="term" value="P:phospholipid transport"/>
    <property type="evidence" value="ECO:0007669"/>
    <property type="project" value="TreeGrafter"/>
</dbReference>
<dbReference type="PANTHER" id="PTHR13466:SF19">
    <property type="entry name" value="NUCLEUS-VACUOLE JUNCTION PROTEIN 2"/>
    <property type="match status" value="1"/>
</dbReference>
<evidence type="ECO:0000256" key="1">
    <source>
        <dbReference type="ARBA" id="ARBA00004586"/>
    </source>
</evidence>
<accession>A0A0C9VGS3</accession>
<evidence type="ECO:0008006" key="4">
    <source>
        <dbReference type="Google" id="ProtNLM"/>
    </source>
</evidence>
<comment type="subcellular location">
    <subcellularLocation>
        <location evidence="1">Endoplasmic reticulum membrane</location>
    </subcellularLocation>
</comment>
<dbReference type="OrthoDB" id="26740at2759"/>
<reference evidence="2 3" key="1">
    <citation type="submission" date="2014-06" db="EMBL/GenBank/DDBJ databases">
        <title>Evolutionary Origins and Diversification of the Mycorrhizal Mutualists.</title>
        <authorList>
            <consortium name="DOE Joint Genome Institute"/>
            <consortium name="Mycorrhizal Genomics Consortium"/>
            <person name="Kohler A."/>
            <person name="Kuo A."/>
            <person name="Nagy L.G."/>
            <person name="Floudas D."/>
            <person name="Copeland A."/>
            <person name="Barry K.W."/>
            <person name="Cichocki N."/>
            <person name="Veneault-Fourrey C."/>
            <person name="LaButti K."/>
            <person name="Lindquist E.A."/>
            <person name="Lipzen A."/>
            <person name="Lundell T."/>
            <person name="Morin E."/>
            <person name="Murat C."/>
            <person name="Riley R."/>
            <person name="Ohm R."/>
            <person name="Sun H."/>
            <person name="Tunlid A."/>
            <person name="Henrissat B."/>
            <person name="Grigoriev I.V."/>
            <person name="Hibbett D.S."/>
            <person name="Martin F."/>
        </authorList>
    </citation>
    <scope>NUCLEOTIDE SEQUENCE [LARGE SCALE GENOMIC DNA]</scope>
    <source>
        <strain evidence="2 3">SS14</strain>
    </source>
</reference>
<dbReference type="GO" id="GO:1990456">
    <property type="term" value="P:mitochondrion-endoplasmic reticulum membrane tethering"/>
    <property type="evidence" value="ECO:0007669"/>
    <property type="project" value="TreeGrafter"/>
</dbReference>
<dbReference type="PANTHER" id="PTHR13466">
    <property type="entry name" value="TEX2 PROTEIN-RELATED"/>
    <property type="match status" value="1"/>
</dbReference>
<protein>
    <recommendedName>
        <fullName evidence="4">PH domain-containing protein</fullName>
    </recommendedName>
</protein>
<name>A0A0C9VGS3_SPHS4</name>
<dbReference type="HOGENOM" id="CLU_1012558_0_0_1"/>
<evidence type="ECO:0000313" key="2">
    <source>
        <dbReference type="EMBL" id="KIJ46234.1"/>
    </source>
</evidence>
<keyword evidence="3" id="KW-1185">Reference proteome</keyword>
<dbReference type="Proteomes" id="UP000054279">
    <property type="component" value="Unassembled WGS sequence"/>
</dbReference>
<dbReference type="GO" id="GO:0005789">
    <property type="term" value="C:endoplasmic reticulum membrane"/>
    <property type="evidence" value="ECO:0007669"/>
    <property type="project" value="UniProtKB-SubCell"/>
</dbReference>
<dbReference type="GO" id="GO:0032865">
    <property type="term" value="C:ERMES complex"/>
    <property type="evidence" value="ECO:0007669"/>
    <property type="project" value="TreeGrafter"/>
</dbReference>
<dbReference type="AlphaFoldDB" id="A0A0C9VGS3"/>
<gene>
    <name evidence="2" type="ORF">M422DRAFT_250276</name>
</gene>
<organism evidence="2 3">
    <name type="scientific">Sphaerobolus stellatus (strain SS14)</name>
    <dbReference type="NCBI Taxonomy" id="990650"/>
    <lineage>
        <taxon>Eukaryota</taxon>
        <taxon>Fungi</taxon>
        <taxon>Dikarya</taxon>
        <taxon>Basidiomycota</taxon>
        <taxon>Agaricomycotina</taxon>
        <taxon>Agaricomycetes</taxon>
        <taxon>Phallomycetidae</taxon>
        <taxon>Geastrales</taxon>
        <taxon>Sphaerobolaceae</taxon>
        <taxon>Sphaerobolus</taxon>
    </lineage>
</organism>
<sequence length="275" mass="31224">MPSGHRRAQLLRQDLPEKGLLNGELFAKRNAIVLREHEADDDESLHKEPWLIFFESVTVMEDWYLALLATQQSTPYPLDAHASLIESLDAMPNLIPTRWPNAILRRLMKELSKVRAQPLTPTPPNTLLGQNPLLPQIRRRPLLLTRVRRTRPRQIMLKELTPDGEASIGVNITYNPPPDGEMRITVSALVTILFPKKKEDKPYEVSLMLAVVVKKLVGNMIVRIKKPSSNRMWYAFTTLSKWKSPSSPSSPTVDWSSLDICAGLLLARSPEKFLP</sequence>
<evidence type="ECO:0000313" key="3">
    <source>
        <dbReference type="Proteomes" id="UP000054279"/>
    </source>
</evidence>
<dbReference type="GO" id="GO:0008289">
    <property type="term" value="F:lipid binding"/>
    <property type="evidence" value="ECO:0007669"/>
    <property type="project" value="TreeGrafter"/>
</dbReference>
<dbReference type="EMBL" id="KN837108">
    <property type="protein sequence ID" value="KIJ46234.1"/>
    <property type="molecule type" value="Genomic_DNA"/>
</dbReference>